<dbReference type="RefSeq" id="WP_284209154.1">
    <property type="nucleotide sequence ID" value="NZ_BSSU01000020.1"/>
</dbReference>
<dbReference type="PROSITE" id="PS50844">
    <property type="entry name" value="AFP_LIKE"/>
    <property type="match status" value="1"/>
</dbReference>
<dbReference type="CDD" id="cd11614">
    <property type="entry name" value="SAF_CpaB_FlgA_like"/>
    <property type="match status" value="1"/>
</dbReference>
<name>A0ABQ6H880_9GAMM</name>
<dbReference type="InterPro" id="IPR039246">
    <property type="entry name" value="Flagellar_FlgA"/>
</dbReference>
<feature type="chain" id="PRO_5044984868" description="Flagella basal body P-ring formation protein FlgA" evidence="7">
    <location>
        <begin position="24"/>
        <end position="230"/>
    </location>
</feature>
<dbReference type="InterPro" id="IPR041231">
    <property type="entry name" value="FlgA_N"/>
</dbReference>
<dbReference type="SMART" id="SM00858">
    <property type="entry name" value="SAF"/>
    <property type="match status" value="1"/>
</dbReference>
<dbReference type="InterPro" id="IPR017585">
    <property type="entry name" value="SAF_FlgA"/>
</dbReference>
<evidence type="ECO:0000313" key="10">
    <source>
        <dbReference type="Proteomes" id="UP001157133"/>
    </source>
</evidence>
<dbReference type="InterPro" id="IPR013974">
    <property type="entry name" value="SAF"/>
</dbReference>
<proteinExistence type="inferred from homology"/>
<reference evidence="9 10" key="1">
    <citation type="submission" date="2023-03" db="EMBL/GenBank/DDBJ databases">
        <title>Draft genome sequence of Thalassotalea eurytherma JCM 18482T.</title>
        <authorList>
            <person name="Sawabe T."/>
        </authorList>
    </citation>
    <scope>NUCLEOTIDE SEQUENCE [LARGE SCALE GENOMIC DNA]</scope>
    <source>
        <strain evidence="9 10">JCM 18482</strain>
    </source>
</reference>
<organism evidence="9 10">
    <name type="scientific">Thalassotalea eurytherma</name>
    <dbReference type="NCBI Taxonomy" id="1144278"/>
    <lineage>
        <taxon>Bacteria</taxon>
        <taxon>Pseudomonadati</taxon>
        <taxon>Pseudomonadota</taxon>
        <taxon>Gammaproteobacteria</taxon>
        <taxon>Alteromonadales</taxon>
        <taxon>Colwelliaceae</taxon>
        <taxon>Thalassotalea</taxon>
    </lineage>
</organism>
<accession>A0ABQ6H880</accession>
<dbReference type="NCBIfam" id="TIGR03170">
    <property type="entry name" value="flgA_cterm"/>
    <property type="match status" value="1"/>
</dbReference>
<evidence type="ECO:0000256" key="3">
    <source>
        <dbReference type="ARBA" id="ARBA00014754"/>
    </source>
</evidence>
<keyword evidence="10" id="KW-1185">Reference proteome</keyword>
<feature type="domain" description="AFP-like" evidence="8">
    <location>
        <begin position="110"/>
        <end position="169"/>
    </location>
</feature>
<comment type="function">
    <text evidence="6 7">Involved in the assembly process of the P-ring formation. It may associate with FlgF on the rod constituting a structure essential for the P-ring assembly or may act as a modulator protein for the P-ring assembly.</text>
</comment>
<comment type="caution">
    <text evidence="9">The sequence shown here is derived from an EMBL/GenBank/DDBJ whole genome shotgun (WGS) entry which is preliminary data.</text>
</comment>
<evidence type="ECO:0000259" key="8">
    <source>
        <dbReference type="PROSITE" id="PS50844"/>
    </source>
</evidence>
<keyword evidence="4 7" id="KW-0732">Signal</keyword>
<keyword evidence="5 7" id="KW-0574">Periplasm</keyword>
<evidence type="ECO:0000256" key="4">
    <source>
        <dbReference type="ARBA" id="ARBA00022729"/>
    </source>
</evidence>
<dbReference type="Proteomes" id="UP001157133">
    <property type="component" value="Unassembled WGS sequence"/>
</dbReference>
<dbReference type="Pfam" id="PF17656">
    <property type="entry name" value="ChapFlgA_N"/>
    <property type="match status" value="1"/>
</dbReference>
<dbReference type="EMBL" id="BSSU01000020">
    <property type="protein sequence ID" value="GLX83674.1"/>
    <property type="molecule type" value="Genomic_DNA"/>
</dbReference>
<evidence type="ECO:0000256" key="7">
    <source>
        <dbReference type="RuleBase" id="RU362063"/>
    </source>
</evidence>
<evidence type="ECO:0000256" key="5">
    <source>
        <dbReference type="ARBA" id="ARBA00022764"/>
    </source>
</evidence>
<dbReference type="PANTHER" id="PTHR36307">
    <property type="entry name" value="FLAGELLA BASAL BODY P-RING FORMATION PROTEIN FLGA"/>
    <property type="match status" value="1"/>
</dbReference>
<comment type="similarity">
    <text evidence="2 7">Belongs to the FlgA family.</text>
</comment>
<gene>
    <name evidence="9" type="ORF">theurythT_31270</name>
</gene>
<dbReference type="SUPFAM" id="SSF51269">
    <property type="entry name" value="AFP III-like domain"/>
    <property type="match status" value="1"/>
</dbReference>
<evidence type="ECO:0000256" key="6">
    <source>
        <dbReference type="ARBA" id="ARBA00025643"/>
    </source>
</evidence>
<evidence type="ECO:0000313" key="9">
    <source>
        <dbReference type="EMBL" id="GLX83674.1"/>
    </source>
</evidence>
<comment type="subcellular location">
    <subcellularLocation>
        <location evidence="1 7">Periplasm</location>
    </subcellularLocation>
</comment>
<protein>
    <recommendedName>
        <fullName evidence="3 7">Flagella basal body P-ring formation protein FlgA</fullName>
    </recommendedName>
</protein>
<dbReference type="InterPro" id="IPR036732">
    <property type="entry name" value="AFP_Neu5c_C_sf"/>
</dbReference>
<dbReference type="Gene3D" id="2.30.30.760">
    <property type="match status" value="1"/>
</dbReference>
<dbReference type="PANTHER" id="PTHR36307:SF1">
    <property type="entry name" value="FLAGELLA BASAL BODY P-RING FORMATION PROTEIN FLGA"/>
    <property type="match status" value="1"/>
</dbReference>
<dbReference type="Pfam" id="PF13144">
    <property type="entry name" value="ChapFlgA"/>
    <property type="match status" value="1"/>
</dbReference>
<sequence>MKNLKLFSLLSTLFLFSASYSLATEFDHEYIEQFAKDFVEKHVDLPTNGKINIAPTKLDRRINIRPCSSPLTANIPENSYGRNVNIKITCKDSNPWHLFLPVKVSTQLPVVVTSTLINKGTVLSNDNLTIKYVDSKRIRGEVLNNMNSIIGAKAKRSIASGKTVYTNNICLVCSGENVTIQATSGTFSVKATGVALSNGSLGDQVRVRNSRSGKVVSGRVSAINNVEITL</sequence>
<keyword evidence="7" id="KW-1005">Bacterial flagellum biogenesis</keyword>
<evidence type="ECO:0000256" key="2">
    <source>
        <dbReference type="ARBA" id="ARBA00010474"/>
    </source>
</evidence>
<evidence type="ECO:0000256" key="1">
    <source>
        <dbReference type="ARBA" id="ARBA00004418"/>
    </source>
</evidence>
<feature type="signal peptide" evidence="7">
    <location>
        <begin position="1"/>
        <end position="23"/>
    </location>
</feature>
<dbReference type="Gene3D" id="3.90.1210.10">
    <property type="entry name" value="Antifreeze-like/N-acetylneuraminic acid synthase C-terminal domain"/>
    <property type="match status" value="1"/>
</dbReference>
<dbReference type="InterPro" id="IPR006190">
    <property type="entry name" value="SAF_AFP_Neu5Ac"/>
</dbReference>